<dbReference type="Proteomes" id="UP000254937">
    <property type="component" value="Unassembled WGS sequence"/>
</dbReference>
<reference evidence="2 3" key="1">
    <citation type="submission" date="2018-07" db="EMBL/GenBank/DDBJ databases">
        <title>Section-level genome sequencing of Aspergillus section Nigri to investigate inter- and intra-species variation.</title>
        <authorList>
            <consortium name="DOE Joint Genome Institute"/>
            <person name="Vesth T.C."/>
            <person name="Nybo J.L."/>
            <person name="Theobald S."/>
            <person name="Frisvad J.C."/>
            <person name="Larsen T.O."/>
            <person name="Nielsen K.F."/>
            <person name="Hoof J.B."/>
            <person name="Brandl J."/>
            <person name="Salamov A."/>
            <person name="Riley R."/>
            <person name="Gladden J.M."/>
            <person name="Phatale P."/>
            <person name="Nielsen M.T."/>
            <person name="Lyhne E.K."/>
            <person name="Kogle M.E."/>
            <person name="Strasser K."/>
            <person name="McDonnell E."/>
            <person name="Barry K."/>
            <person name="Clum A."/>
            <person name="Chen C."/>
            <person name="Nolan M."/>
            <person name="Sandor L."/>
            <person name="Kuo A."/>
            <person name="Lipzen A."/>
            <person name="Hainaut M."/>
            <person name="Drula E."/>
            <person name="Tsang A."/>
            <person name="Magnuson J.K."/>
            <person name="Henrissat B."/>
            <person name="Wiebenga A."/>
            <person name="Simmons B.A."/>
            <person name="Makela M.R."/>
            <person name="De vries R.P."/>
            <person name="Grigoriev I.V."/>
            <person name="Mortensen U.H."/>
            <person name="Baker S.E."/>
            <person name="Andersen M.R."/>
        </authorList>
    </citation>
    <scope>NUCLEOTIDE SEQUENCE [LARGE SCALE GENOMIC DNA]</scope>
    <source>
        <strain evidence="2 3">ATCC 13157</strain>
    </source>
</reference>
<evidence type="ECO:0000313" key="3">
    <source>
        <dbReference type="Proteomes" id="UP000254937"/>
    </source>
</evidence>
<evidence type="ECO:0000313" key="2">
    <source>
        <dbReference type="EMBL" id="RDK44687.1"/>
    </source>
</evidence>
<sequence>MNVRRLDIFYEIRDKTLAGDIPLVFFREFDSNFGHEKLGWLKYFLAPMQDSEFFDHGSRHPLGRAVFVFEQGTEHFHGFPETDLNSSLFPGAKLPDFVSRLRGQIQIGNKQAEPGDEQLGAGDTQTDPGNIYKALENIFTWYLSDNKANKPLSIGLFQNIPDPHRKVNEDFRTALKGYDMNYFPIRRAILLQSMLERIFKFAKGKRIEMDTGVRNALLFTPTVLRGHRSLESILSMSKINAGNPIEVNDICKEDQRKLHVKDPRFEQYLNGKINPPNAERDEQHYAWIERKSGRAYKPRPVVKSDTTTTTPTVSSSASGSGSGPA</sequence>
<accession>A0A370PR57</accession>
<protein>
    <submittedName>
        <fullName evidence="2">Uncharacterized protein</fullName>
    </submittedName>
</protein>
<dbReference type="AlphaFoldDB" id="A0A370PR57"/>
<keyword evidence="3" id="KW-1185">Reference proteome</keyword>
<gene>
    <name evidence="2" type="ORF">M752DRAFT_264568</name>
</gene>
<evidence type="ECO:0000256" key="1">
    <source>
        <dbReference type="SAM" id="MobiDB-lite"/>
    </source>
</evidence>
<feature type="region of interest" description="Disordered" evidence="1">
    <location>
        <begin position="296"/>
        <end position="325"/>
    </location>
</feature>
<proteinExistence type="predicted"/>
<organism evidence="2 3">
    <name type="scientific">Aspergillus phoenicis ATCC 13157</name>
    <dbReference type="NCBI Taxonomy" id="1353007"/>
    <lineage>
        <taxon>Eukaryota</taxon>
        <taxon>Fungi</taxon>
        <taxon>Dikarya</taxon>
        <taxon>Ascomycota</taxon>
        <taxon>Pezizomycotina</taxon>
        <taxon>Eurotiomycetes</taxon>
        <taxon>Eurotiomycetidae</taxon>
        <taxon>Eurotiales</taxon>
        <taxon>Aspergillaceae</taxon>
        <taxon>Aspergillus</taxon>
    </lineage>
</organism>
<name>A0A370PR57_ASPPH</name>
<dbReference type="EMBL" id="KZ851849">
    <property type="protein sequence ID" value="RDK44687.1"/>
    <property type="molecule type" value="Genomic_DNA"/>
</dbReference>
<feature type="compositionally biased region" description="Low complexity" evidence="1">
    <location>
        <begin position="301"/>
        <end position="319"/>
    </location>
</feature>